<organism evidence="2 3">
    <name type="scientific">Bradyrhizobium lablabi</name>
    <dbReference type="NCBI Taxonomy" id="722472"/>
    <lineage>
        <taxon>Bacteria</taxon>
        <taxon>Pseudomonadati</taxon>
        <taxon>Pseudomonadota</taxon>
        <taxon>Alphaproteobacteria</taxon>
        <taxon>Hyphomicrobiales</taxon>
        <taxon>Nitrobacteraceae</taxon>
        <taxon>Bradyrhizobium</taxon>
    </lineage>
</organism>
<dbReference type="AlphaFoldDB" id="A0A1M7JKK3"/>
<dbReference type="Proteomes" id="UP000183208">
    <property type="component" value="Unassembled WGS sequence"/>
</dbReference>
<accession>A0A1M7JKK3</accession>
<feature type="chain" id="PRO_5030032048" evidence="1">
    <location>
        <begin position="25"/>
        <end position="82"/>
    </location>
</feature>
<evidence type="ECO:0000313" key="3">
    <source>
        <dbReference type="Proteomes" id="UP000183208"/>
    </source>
</evidence>
<dbReference type="OrthoDB" id="9908922at2"/>
<proteinExistence type="predicted"/>
<gene>
    <name evidence="2" type="ORF">SAMN05444171_8000</name>
</gene>
<reference evidence="2 3" key="1">
    <citation type="submission" date="2016-10" db="EMBL/GenBank/DDBJ databases">
        <authorList>
            <person name="de Groot N.N."/>
        </authorList>
    </citation>
    <scope>NUCLEOTIDE SEQUENCE [LARGE SCALE GENOMIC DNA]</scope>
    <source>
        <strain evidence="2 3">GAS522</strain>
    </source>
</reference>
<dbReference type="RefSeq" id="WP_074832635.1">
    <property type="nucleotide sequence ID" value="NZ_FNTI01000002.1"/>
</dbReference>
<name>A0A1M7JKK3_9BRAD</name>
<keyword evidence="1" id="KW-0732">Signal</keyword>
<evidence type="ECO:0000256" key="1">
    <source>
        <dbReference type="SAM" id="SignalP"/>
    </source>
</evidence>
<sequence length="82" mass="8487">MHVALRGLGLGFLLLCASSGAASAMDPSATEETNCLMACDANQEHCASTPHVAVPKNYSVAAHAPSVKIKPLASSRRPIEGR</sequence>
<evidence type="ECO:0000313" key="2">
    <source>
        <dbReference type="EMBL" id="SEE77760.1"/>
    </source>
</evidence>
<feature type="signal peptide" evidence="1">
    <location>
        <begin position="1"/>
        <end position="24"/>
    </location>
</feature>
<dbReference type="EMBL" id="FNTI01000002">
    <property type="protein sequence ID" value="SEE77760.1"/>
    <property type="molecule type" value="Genomic_DNA"/>
</dbReference>
<protein>
    <submittedName>
        <fullName evidence="2">Uncharacterized protein</fullName>
    </submittedName>
</protein>